<dbReference type="EMBL" id="JAJEPU010000020">
    <property type="protein sequence ID" value="MCC2164812.1"/>
    <property type="molecule type" value="Genomic_DNA"/>
</dbReference>
<evidence type="ECO:0000313" key="3">
    <source>
        <dbReference type="EMBL" id="MCC2164812.1"/>
    </source>
</evidence>
<dbReference type="GO" id="GO:0046872">
    <property type="term" value="F:metal ion binding"/>
    <property type="evidence" value="ECO:0007669"/>
    <property type="project" value="UniProtKB-KW"/>
</dbReference>
<dbReference type="InterPro" id="IPR013096">
    <property type="entry name" value="Cupin_2"/>
</dbReference>
<sequence length="119" mass="13348">MVRKENITAVEHLGGGKGTAYVHHIISKEEFLGHGRMYAKVVLPPGTSVGWHQHVHDTEPYYILKGQADFIDNDKSVTKVGPGDCCLIEVGQFHSLENNSDENVEFMALIYNEKGFLYE</sequence>
<dbReference type="Proteomes" id="UP001198962">
    <property type="component" value="Unassembled WGS sequence"/>
</dbReference>
<dbReference type="PANTHER" id="PTHR35848:SF6">
    <property type="entry name" value="CUPIN TYPE-2 DOMAIN-CONTAINING PROTEIN"/>
    <property type="match status" value="1"/>
</dbReference>
<dbReference type="CDD" id="cd02221">
    <property type="entry name" value="cupin_TM1287-like"/>
    <property type="match status" value="1"/>
</dbReference>
<reference evidence="3" key="1">
    <citation type="submission" date="2021-10" db="EMBL/GenBank/DDBJ databases">
        <title>Anaerobic single-cell dispensing facilitates the cultivation of human gut bacteria.</title>
        <authorList>
            <person name="Afrizal A."/>
        </authorList>
    </citation>
    <scope>NUCLEOTIDE SEQUENCE</scope>
    <source>
        <strain evidence="3">CLA-AA-H274</strain>
    </source>
</reference>
<evidence type="ECO:0000256" key="1">
    <source>
        <dbReference type="ARBA" id="ARBA00022723"/>
    </source>
</evidence>
<protein>
    <submittedName>
        <fullName evidence="3">Cupin domain-containing protein</fullName>
    </submittedName>
</protein>
<dbReference type="PANTHER" id="PTHR35848">
    <property type="entry name" value="OXALATE-BINDING PROTEIN"/>
    <property type="match status" value="1"/>
</dbReference>
<dbReference type="InterPro" id="IPR051610">
    <property type="entry name" value="GPI/OXD"/>
</dbReference>
<comment type="caution">
    <text evidence="3">The sequence shown here is derived from an EMBL/GenBank/DDBJ whole genome shotgun (WGS) entry which is preliminary data.</text>
</comment>
<dbReference type="Pfam" id="PF07883">
    <property type="entry name" value="Cupin_2"/>
    <property type="match status" value="1"/>
</dbReference>
<dbReference type="Gene3D" id="2.60.120.10">
    <property type="entry name" value="Jelly Rolls"/>
    <property type="match status" value="1"/>
</dbReference>
<dbReference type="AlphaFoldDB" id="A0AAE3ARU2"/>
<name>A0AAE3ARU2_9FIRM</name>
<proteinExistence type="predicted"/>
<dbReference type="InterPro" id="IPR011051">
    <property type="entry name" value="RmlC_Cupin_sf"/>
</dbReference>
<evidence type="ECO:0000313" key="4">
    <source>
        <dbReference type="Proteomes" id="UP001198962"/>
    </source>
</evidence>
<dbReference type="SUPFAM" id="SSF51182">
    <property type="entry name" value="RmlC-like cupins"/>
    <property type="match status" value="1"/>
</dbReference>
<accession>A0AAE3ARU2</accession>
<keyword evidence="1" id="KW-0479">Metal-binding</keyword>
<feature type="domain" description="Cupin type-2" evidence="2">
    <location>
        <begin position="41"/>
        <end position="108"/>
    </location>
</feature>
<organism evidence="3 4">
    <name type="scientific">Brotaphodocola catenula</name>
    <dbReference type="NCBI Taxonomy" id="2885361"/>
    <lineage>
        <taxon>Bacteria</taxon>
        <taxon>Bacillati</taxon>
        <taxon>Bacillota</taxon>
        <taxon>Clostridia</taxon>
        <taxon>Lachnospirales</taxon>
        <taxon>Lachnospiraceae</taxon>
        <taxon>Brotaphodocola</taxon>
    </lineage>
</organism>
<gene>
    <name evidence="3" type="ORF">LKD32_07945</name>
</gene>
<keyword evidence="4" id="KW-1185">Reference proteome</keyword>
<evidence type="ECO:0000259" key="2">
    <source>
        <dbReference type="Pfam" id="PF07883"/>
    </source>
</evidence>
<dbReference type="InterPro" id="IPR014710">
    <property type="entry name" value="RmlC-like_jellyroll"/>
</dbReference>